<evidence type="ECO:0000313" key="1">
    <source>
        <dbReference type="EMBL" id="KAG8549306.1"/>
    </source>
</evidence>
<organism evidence="1 2">
    <name type="scientific">Engystomops pustulosus</name>
    <name type="common">Tungara frog</name>
    <name type="synonym">Physalaemus pustulosus</name>
    <dbReference type="NCBI Taxonomy" id="76066"/>
    <lineage>
        <taxon>Eukaryota</taxon>
        <taxon>Metazoa</taxon>
        <taxon>Chordata</taxon>
        <taxon>Craniata</taxon>
        <taxon>Vertebrata</taxon>
        <taxon>Euteleostomi</taxon>
        <taxon>Amphibia</taxon>
        <taxon>Batrachia</taxon>
        <taxon>Anura</taxon>
        <taxon>Neobatrachia</taxon>
        <taxon>Hyloidea</taxon>
        <taxon>Leptodactylidae</taxon>
        <taxon>Leiuperinae</taxon>
        <taxon>Engystomops</taxon>
    </lineage>
</organism>
<gene>
    <name evidence="1" type="ORF">GDO81_021664</name>
</gene>
<accession>A0AAV6ZRS3</accession>
<protein>
    <submittedName>
        <fullName evidence="1">Uncharacterized protein</fullName>
    </submittedName>
</protein>
<dbReference type="EMBL" id="WNYA01000201">
    <property type="protein sequence ID" value="KAG8549306.1"/>
    <property type="molecule type" value="Genomic_DNA"/>
</dbReference>
<dbReference type="AlphaFoldDB" id="A0AAV6ZRS3"/>
<reference evidence="1" key="1">
    <citation type="thesis" date="2020" institute="ProQuest LLC" country="789 East Eisenhower Parkway, Ann Arbor, MI, USA">
        <title>Comparative Genomics and Chromosome Evolution.</title>
        <authorList>
            <person name="Mudd A.B."/>
        </authorList>
    </citation>
    <scope>NUCLEOTIDE SEQUENCE</scope>
    <source>
        <strain evidence="1">237g6f4</strain>
        <tissue evidence="1">Blood</tissue>
    </source>
</reference>
<evidence type="ECO:0000313" key="2">
    <source>
        <dbReference type="Proteomes" id="UP000824782"/>
    </source>
</evidence>
<keyword evidence="2" id="KW-1185">Reference proteome</keyword>
<name>A0AAV6ZRS3_ENGPU</name>
<sequence>MIRGGRIKQREDCGFCFLPAETGGSWLWLAYMQMRPKEPEFWGVSCSPTSLSSPHSLWPLSFQEAELGLESC</sequence>
<dbReference type="Proteomes" id="UP000824782">
    <property type="component" value="Unassembled WGS sequence"/>
</dbReference>
<comment type="caution">
    <text evidence="1">The sequence shown here is derived from an EMBL/GenBank/DDBJ whole genome shotgun (WGS) entry which is preliminary data.</text>
</comment>
<proteinExistence type="predicted"/>